<reference evidence="2 3" key="1">
    <citation type="journal article" date="2023" name="Sci. Data">
        <title>Genome assembly of the Korean intertidal mud-creeper Batillaria attramentaria.</title>
        <authorList>
            <person name="Patra A.K."/>
            <person name="Ho P.T."/>
            <person name="Jun S."/>
            <person name="Lee S.J."/>
            <person name="Kim Y."/>
            <person name="Won Y.J."/>
        </authorList>
    </citation>
    <scope>NUCLEOTIDE SEQUENCE [LARGE SCALE GENOMIC DNA]</scope>
    <source>
        <strain evidence="2">Wonlab-2016</strain>
    </source>
</reference>
<dbReference type="Proteomes" id="UP001519460">
    <property type="component" value="Unassembled WGS sequence"/>
</dbReference>
<evidence type="ECO:0000313" key="2">
    <source>
        <dbReference type="EMBL" id="KAK7500056.1"/>
    </source>
</evidence>
<feature type="compositionally biased region" description="Basic and acidic residues" evidence="1">
    <location>
        <begin position="47"/>
        <end position="60"/>
    </location>
</feature>
<feature type="region of interest" description="Disordered" evidence="1">
    <location>
        <begin position="28"/>
        <end position="60"/>
    </location>
</feature>
<sequence>MRLQNLVRCFDYVCFLCGRKGGTGQGDLFDTTAQGGMRKCRSPGDQQGRRNGEERNRGGE</sequence>
<evidence type="ECO:0000256" key="1">
    <source>
        <dbReference type="SAM" id="MobiDB-lite"/>
    </source>
</evidence>
<feature type="non-terminal residue" evidence="2">
    <location>
        <position position="60"/>
    </location>
</feature>
<comment type="caution">
    <text evidence="2">The sequence shown here is derived from an EMBL/GenBank/DDBJ whole genome shotgun (WGS) entry which is preliminary data.</text>
</comment>
<organism evidence="2 3">
    <name type="scientific">Batillaria attramentaria</name>
    <dbReference type="NCBI Taxonomy" id="370345"/>
    <lineage>
        <taxon>Eukaryota</taxon>
        <taxon>Metazoa</taxon>
        <taxon>Spiralia</taxon>
        <taxon>Lophotrochozoa</taxon>
        <taxon>Mollusca</taxon>
        <taxon>Gastropoda</taxon>
        <taxon>Caenogastropoda</taxon>
        <taxon>Sorbeoconcha</taxon>
        <taxon>Cerithioidea</taxon>
        <taxon>Batillariidae</taxon>
        <taxon>Batillaria</taxon>
    </lineage>
</organism>
<proteinExistence type="predicted"/>
<accession>A0ABD0LLC1</accession>
<gene>
    <name evidence="2" type="ORF">BaRGS_00008603</name>
</gene>
<dbReference type="AlphaFoldDB" id="A0ABD0LLC1"/>
<keyword evidence="3" id="KW-1185">Reference proteome</keyword>
<evidence type="ECO:0000313" key="3">
    <source>
        <dbReference type="Proteomes" id="UP001519460"/>
    </source>
</evidence>
<name>A0ABD0LLC1_9CAEN</name>
<dbReference type="EMBL" id="JACVVK020000039">
    <property type="protein sequence ID" value="KAK7500056.1"/>
    <property type="molecule type" value="Genomic_DNA"/>
</dbReference>
<protein>
    <submittedName>
        <fullName evidence="2">Uncharacterized protein</fullName>
    </submittedName>
</protein>